<accession>A0ABV9YWJ5</accession>
<comment type="caution">
    <text evidence="1">The sequence shown here is derived from an EMBL/GenBank/DDBJ whole genome shotgun (WGS) entry which is preliminary data.</text>
</comment>
<gene>
    <name evidence="1" type="ORF">ACFPBZ_28615</name>
</gene>
<dbReference type="Proteomes" id="UP001595947">
    <property type="component" value="Unassembled WGS sequence"/>
</dbReference>
<evidence type="ECO:0000313" key="2">
    <source>
        <dbReference type="Proteomes" id="UP001595947"/>
    </source>
</evidence>
<organism evidence="1 2">
    <name type="scientific">Actinomycetospora atypica</name>
    <dbReference type="NCBI Taxonomy" id="1290095"/>
    <lineage>
        <taxon>Bacteria</taxon>
        <taxon>Bacillati</taxon>
        <taxon>Actinomycetota</taxon>
        <taxon>Actinomycetes</taxon>
        <taxon>Pseudonocardiales</taxon>
        <taxon>Pseudonocardiaceae</taxon>
        <taxon>Actinomycetospora</taxon>
    </lineage>
</organism>
<reference evidence="2" key="1">
    <citation type="journal article" date="2019" name="Int. J. Syst. Evol. Microbiol.">
        <title>The Global Catalogue of Microorganisms (GCM) 10K type strain sequencing project: providing services to taxonomists for standard genome sequencing and annotation.</title>
        <authorList>
            <consortium name="The Broad Institute Genomics Platform"/>
            <consortium name="The Broad Institute Genome Sequencing Center for Infectious Disease"/>
            <person name="Wu L."/>
            <person name="Ma J."/>
        </authorList>
    </citation>
    <scope>NUCLEOTIDE SEQUENCE [LARGE SCALE GENOMIC DNA]</scope>
    <source>
        <strain evidence="2">CGMCC 4.7093</strain>
    </source>
</reference>
<evidence type="ECO:0000313" key="1">
    <source>
        <dbReference type="EMBL" id="MFC5066201.1"/>
    </source>
</evidence>
<feature type="non-terminal residue" evidence="1">
    <location>
        <position position="1"/>
    </location>
</feature>
<keyword evidence="2" id="KW-1185">Reference proteome</keyword>
<sequence>PQLVPAAADADAVARVFAGRAGAARPALLDGVPGLVYSHAGRPVSLFRITSEDGRITAIEMVADPTTIAGITLGP</sequence>
<protein>
    <submittedName>
        <fullName evidence="1">RNA polymerase subunit sigma-70</fullName>
    </submittedName>
</protein>
<dbReference type="EMBL" id="JBHSIV010000062">
    <property type="protein sequence ID" value="MFC5066201.1"/>
    <property type="molecule type" value="Genomic_DNA"/>
</dbReference>
<name>A0ABV9YWJ5_9PSEU</name>
<proteinExistence type="predicted"/>